<reference evidence="2 3" key="1">
    <citation type="submission" date="2016-12" db="EMBL/GenBank/DDBJ databases">
        <title>Genome sequencing of Methylocaldum marinum.</title>
        <authorList>
            <person name="Takeuchi M."/>
            <person name="Kamagata Y."/>
            <person name="Hiraoka S."/>
            <person name="Oshima K."/>
            <person name="Hattori M."/>
            <person name="Iwasaki W."/>
        </authorList>
    </citation>
    <scope>NUCLEOTIDE SEQUENCE [LARGE SCALE GENOMIC DNA]</scope>
    <source>
        <strain evidence="2 3">S8</strain>
    </source>
</reference>
<gene>
    <name evidence="2" type="ORF">sS8_0071</name>
</gene>
<evidence type="ECO:0000313" key="3">
    <source>
        <dbReference type="Proteomes" id="UP000266313"/>
    </source>
</evidence>
<accession>A0A286T7U8</accession>
<evidence type="ECO:0000256" key="1">
    <source>
        <dbReference type="SAM" id="MobiDB-lite"/>
    </source>
</evidence>
<feature type="region of interest" description="Disordered" evidence="1">
    <location>
        <begin position="127"/>
        <end position="161"/>
    </location>
</feature>
<dbReference type="GO" id="GO:0008237">
    <property type="term" value="F:metallopeptidase activity"/>
    <property type="evidence" value="ECO:0007669"/>
    <property type="project" value="InterPro"/>
</dbReference>
<organism evidence="2 3">
    <name type="scientific">Methylocaldum marinum</name>
    <dbReference type="NCBI Taxonomy" id="1432792"/>
    <lineage>
        <taxon>Bacteria</taxon>
        <taxon>Pseudomonadati</taxon>
        <taxon>Pseudomonadota</taxon>
        <taxon>Gammaproteobacteria</taxon>
        <taxon>Methylococcales</taxon>
        <taxon>Methylococcaceae</taxon>
        <taxon>Methylocaldum</taxon>
    </lineage>
</organism>
<dbReference type="KEGG" id="mmai:sS8_0071"/>
<dbReference type="Pfam" id="PF13583">
    <property type="entry name" value="Reprolysin_4"/>
    <property type="match status" value="1"/>
</dbReference>
<proteinExistence type="predicted"/>
<name>A0A286T7U8_9GAMM</name>
<dbReference type="RefSeq" id="WP_119627904.1">
    <property type="nucleotide sequence ID" value="NZ_AP017928.1"/>
</dbReference>
<evidence type="ECO:0000313" key="2">
    <source>
        <dbReference type="EMBL" id="BBA32040.1"/>
    </source>
</evidence>
<dbReference type="AlphaFoldDB" id="A0A286T7U8"/>
<feature type="region of interest" description="Disordered" evidence="1">
    <location>
        <begin position="266"/>
        <end position="300"/>
    </location>
</feature>
<dbReference type="SUPFAM" id="SSF55486">
    <property type="entry name" value="Metalloproteases ('zincins'), catalytic domain"/>
    <property type="match status" value="1"/>
</dbReference>
<dbReference type="InterPro" id="IPR024079">
    <property type="entry name" value="MetalloPept_cat_dom_sf"/>
</dbReference>
<dbReference type="EMBL" id="AP017928">
    <property type="protein sequence ID" value="BBA32040.1"/>
    <property type="molecule type" value="Genomic_DNA"/>
</dbReference>
<keyword evidence="3" id="KW-1185">Reference proteome</keyword>
<dbReference type="Gene3D" id="3.40.390.10">
    <property type="entry name" value="Collagenase (Catalytic Domain)"/>
    <property type="match status" value="1"/>
</dbReference>
<sequence length="546" mass="57707">MRSPLALFILAIGIGVVPLPTISAESDGPHIVPMAVESSTGKPGILTIDSEGFHLAARDVGLDVLLRELARNGGIEFDRPEDLKDYPVTVKADAADWASIVRAALQGFNHVDRLNRAGAIEHVVITGLNGDGTAPDSTTGLGDDGDKDARPSTVSPDLAQLPRNAVRPIRLDRAKLAAMKPGEELPLSLPSGHYALVHDNRYTHENGDFTWVGYLKEDGQAFRAVMTFGKNGAVGQISTPEAVYLIEPNNGRQWLIDIRAAGLSQAPHHGQAPVPSETAAPLGESGKPKGQGTAAEADRTSEGLTANAQLDASTPTTIDLLVLYTSRVASGKAASRINHLIALANQAFVDSRVAISLRLMKAVRVEYPEANDNGTALRDLTFARRALGKVDAWRKEYGADLVTLIRPFNHAAHEGCGTAWLNGADGSPLSSSRAFSVVNDGRSGSYYCSDYALAHELAHNMGSAHDRSNAGAGGVLPYSYGYGTPGSFGTIMSYTHPRLGLFSNPKVSLCKGAPCGLDAESPAAADNALSLNAVRSIVADFRQAVR</sequence>
<dbReference type="Proteomes" id="UP000266313">
    <property type="component" value="Chromosome"/>
</dbReference>
<dbReference type="OrthoDB" id="1114329at2"/>
<evidence type="ECO:0008006" key="4">
    <source>
        <dbReference type="Google" id="ProtNLM"/>
    </source>
</evidence>
<protein>
    <recommendedName>
        <fullName evidence="4">Peptidyl-Asp metalloendopeptidase</fullName>
    </recommendedName>
</protein>